<dbReference type="PROSITE" id="PS51986">
    <property type="entry name" value="GS_BETA_GRASP"/>
    <property type="match status" value="1"/>
</dbReference>
<evidence type="ECO:0000313" key="17">
    <source>
        <dbReference type="Proteomes" id="UP000199109"/>
    </source>
</evidence>
<evidence type="ECO:0000256" key="5">
    <source>
        <dbReference type="ARBA" id="ARBA00022490"/>
    </source>
</evidence>
<evidence type="ECO:0000256" key="8">
    <source>
        <dbReference type="ARBA" id="ARBA00022840"/>
    </source>
</evidence>
<comment type="similarity">
    <text evidence="3 11 12">Belongs to the glutamine synthetase family.</text>
</comment>
<keyword evidence="6 13" id="KW-0436">Ligase</keyword>
<dbReference type="FunFam" id="3.30.590.10:FF:000011">
    <property type="entry name" value="Glutamine synthetase"/>
    <property type="match status" value="1"/>
</dbReference>
<dbReference type="SMART" id="SM01230">
    <property type="entry name" value="Gln-synt_C"/>
    <property type="match status" value="1"/>
</dbReference>
<dbReference type="InterPro" id="IPR050292">
    <property type="entry name" value="Glutamine_Synthetase"/>
</dbReference>
<dbReference type="PANTHER" id="PTHR20852">
    <property type="entry name" value="GLUTAMINE SYNTHETASE"/>
    <property type="match status" value="1"/>
</dbReference>
<dbReference type="RefSeq" id="WP_091866777.1">
    <property type="nucleotide sequence ID" value="NZ_FNAO01000003.1"/>
</dbReference>
<dbReference type="Gene3D" id="3.30.590.10">
    <property type="entry name" value="Glutamine synthetase/guanido kinase, catalytic domain"/>
    <property type="match status" value="1"/>
</dbReference>
<dbReference type="SUPFAM" id="SSF54368">
    <property type="entry name" value="Glutamine synthetase, N-terminal domain"/>
    <property type="match status" value="1"/>
</dbReference>
<evidence type="ECO:0000256" key="13">
    <source>
        <dbReference type="RuleBase" id="RU004356"/>
    </source>
</evidence>
<dbReference type="InterPro" id="IPR027303">
    <property type="entry name" value="Gln_synth_gly_rich_site"/>
</dbReference>
<dbReference type="InterPro" id="IPR027302">
    <property type="entry name" value="Gln_synth_N_conserv_site"/>
</dbReference>
<keyword evidence="5" id="KW-0963">Cytoplasm</keyword>
<sequence length="341" mass="38269">MSKSKLEYIWLDGYEPTANLRSKTKVENDFSGKLEDCPLWAFDGSSTKQALGGSSDCLLKPVAIYPDPARTDGFLVMNEVMNADGTPHESNSRAKINDPDDDFWFGFEQEYFIMSKETQLPLGFPVGGYPGPQGMYYCSVGGRNTHGRAFVEEHADLCIAAGLNFEGINQEVASGQWEFQLFAKGAKRAGDEIWVARYLLDRLTESYGYYIEYHPKPVKGDWNGSGMHANFSNTTLRTCGSKEIYEQICEAFRPVTEEHIEVYGEFNDERLTGKHETASIHDFSYGVSDRGASIRIPIITVQNGWKGWLEDRRPASNGDPYKIARRIVETVKSAKIKETAS</sequence>
<evidence type="ECO:0000256" key="6">
    <source>
        <dbReference type="ARBA" id="ARBA00022598"/>
    </source>
</evidence>
<dbReference type="PROSITE" id="PS00180">
    <property type="entry name" value="GLNA_1"/>
    <property type="match status" value="1"/>
</dbReference>
<comment type="subunit">
    <text evidence="9">Homooctamer and homotetramer.</text>
</comment>
<dbReference type="PROSITE" id="PS51987">
    <property type="entry name" value="GS_CATALYTIC"/>
    <property type="match status" value="1"/>
</dbReference>
<organism evidence="16 17">
    <name type="scientific">Pricia antarctica</name>
    <dbReference type="NCBI Taxonomy" id="641691"/>
    <lineage>
        <taxon>Bacteria</taxon>
        <taxon>Pseudomonadati</taxon>
        <taxon>Bacteroidota</taxon>
        <taxon>Flavobacteriia</taxon>
        <taxon>Flavobacteriales</taxon>
        <taxon>Flavobacteriaceae</taxon>
        <taxon>Pricia</taxon>
    </lineage>
</organism>
<dbReference type="OrthoDB" id="9807095at2"/>
<dbReference type="STRING" id="641691.SAMN05421636_103154"/>
<comment type="function">
    <text evidence="1">Catalyzes the ATP-dependent biosynthesis of glutamine from glutamate and ammonia.</text>
</comment>
<dbReference type="SUPFAM" id="SSF55931">
    <property type="entry name" value="Glutamine synthetase/guanido kinase"/>
    <property type="match status" value="1"/>
</dbReference>
<evidence type="ECO:0000256" key="3">
    <source>
        <dbReference type="ARBA" id="ARBA00009897"/>
    </source>
</evidence>
<dbReference type="GO" id="GO:0005737">
    <property type="term" value="C:cytoplasm"/>
    <property type="evidence" value="ECO:0007669"/>
    <property type="project" value="UniProtKB-SubCell"/>
</dbReference>
<feature type="domain" description="GS catalytic" evidence="15">
    <location>
        <begin position="87"/>
        <end position="341"/>
    </location>
</feature>
<evidence type="ECO:0000259" key="15">
    <source>
        <dbReference type="PROSITE" id="PS51987"/>
    </source>
</evidence>
<comment type="subcellular location">
    <subcellularLocation>
        <location evidence="2">Cytoplasm</location>
    </subcellularLocation>
</comment>
<dbReference type="Proteomes" id="UP000199109">
    <property type="component" value="Unassembled WGS sequence"/>
</dbReference>
<dbReference type="InterPro" id="IPR008147">
    <property type="entry name" value="Gln_synt_N"/>
</dbReference>
<dbReference type="GO" id="GO:0005524">
    <property type="term" value="F:ATP binding"/>
    <property type="evidence" value="ECO:0007669"/>
    <property type="project" value="UniProtKB-KW"/>
</dbReference>
<feature type="domain" description="GS beta-grasp" evidence="14">
    <location>
        <begin position="4"/>
        <end position="85"/>
    </location>
</feature>
<evidence type="ECO:0000256" key="12">
    <source>
        <dbReference type="RuleBase" id="RU000384"/>
    </source>
</evidence>
<evidence type="ECO:0000256" key="7">
    <source>
        <dbReference type="ARBA" id="ARBA00022741"/>
    </source>
</evidence>
<evidence type="ECO:0000256" key="10">
    <source>
        <dbReference type="ARBA" id="ARBA00049436"/>
    </source>
</evidence>
<dbReference type="PROSITE" id="PS00181">
    <property type="entry name" value="GLNA_ATP"/>
    <property type="match status" value="1"/>
</dbReference>
<dbReference type="GO" id="GO:0004356">
    <property type="term" value="F:glutamine synthetase activity"/>
    <property type="evidence" value="ECO:0007669"/>
    <property type="project" value="UniProtKB-EC"/>
</dbReference>
<reference evidence="16 17" key="1">
    <citation type="submission" date="2016-10" db="EMBL/GenBank/DDBJ databases">
        <authorList>
            <person name="de Groot N.N."/>
        </authorList>
    </citation>
    <scope>NUCLEOTIDE SEQUENCE [LARGE SCALE GENOMIC DNA]</scope>
    <source>
        <strain evidence="16 17">DSM 23421</strain>
    </source>
</reference>
<dbReference type="Gene3D" id="3.10.20.70">
    <property type="entry name" value="Glutamine synthetase, N-terminal domain"/>
    <property type="match status" value="1"/>
</dbReference>
<name>A0A1G6ZXZ8_9FLAO</name>
<dbReference type="PANTHER" id="PTHR20852:SF57">
    <property type="entry name" value="GLUTAMINE SYNTHETASE 2 CYTOPLASMIC"/>
    <property type="match status" value="1"/>
</dbReference>
<keyword evidence="8 13" id="KW-0067">ATP-binding</keyword>
<evidence type="ECO:0000256" key="1">
    <source>
        <dbReference type="ARBA" id="ARBA00003117"/>
    </source>
</evidence>
<proteinExistence type="inferred from homology"/>
<dbReference type="Pfam" id="PF00120">
    <property type="entry name" value="Gln-synt_C"/>
    <property type="match status" value="1"/>
</dbReference>
<gene>
    <name evidence="16" type="ORF">SAMN05421636_103154</name>
</gene>
<evidence type="ECO:0000256" key="11">
    <source>
        <dbReference type="PROSITE-ProRule" id="PRU01330"/>
    </source>
</evidence>
<evidence type="ECO:0000256" key="2">
    <source>
        <dbReference type="ARBA" id="ARBA00004496"/>
    </source>
</evidence>
<accession>A0A1G6ZXZ8</accession>
<dbReference type="EMBL" id="FNAO01000003">
    <property type="protein sequence ID" value="SDE07554.1"/>
    <property type="molecule type" value="Genomic_DNA"/>
</dbReference>
<keyword evidence="7 13" id="KW-0547">Nucleotide-binding</keyword>
<keyword evidence="17" id="KW-1185">Reference proteome</keyword>
<dbReference type="AlphaFoldDB" id="A0A1G6ZXZ8"/>
<evidence type="ECO:0000256" key="4">
    <source>
        <dbReference type="ARBA" id="ARBA00012937"/>
    </source>
</evidence>
<dbReference type="InterPro" id="IPR036651">
    <property type="entry name" value="Gln_synt_N_sf"/>
</dbReference>
<evidence type="ECO:0000313" key="16">
    <source>
        <dbReference type="EMBL" id="SDE07554.1"/>
    </source>
</evidence>
<evidence type="ECO:0000256" key="9">
    <source>
        <dbReference type="ARBA" id="ARBA00038740"/>
    </source>
</evidence>
<dbReference type="Pfam" id="PF03951">
    <property type="entry name" value="Gln-synt_N"/>
    <property type="match status" value="1"/>
</dbReference>
<dbReference type="GO" id="GO:0006542">
    <property type="term" value="P:glutamine biosynthetic process"/>
    <property type="evidence" value="ECO:0007669"/>
    <property type="project" value="InterPro"/>
</dbReference>
<dbReference type="EC" id="6.3.1.2" evidence="4 13"/>
<dbReference type="InterPro" id="IPR014746">
    <property type="entry name" value="Gln_synth/guanido_kin_cat_dom"/>
</dbReference>
<dbReference type="InterPro" id="IPR008146">
    <property type="entry name" value="Gln_synth_cat_dom"/>
</dbReference>
<evidence type="ECO:0000259" key="14">
    <source>
        <dbReference type="PROSITE" id="PS51986"/>
    </source>
</evidence>
<protein>
    <recommendedName>
        <fullName evidence="4 13">Glutamine synthetase</fullName>
        <ecNumber evidence="4 13">6.3.1.2</ecNumber>
    </recommendedName>
</protein>
<comment type="catalytic activity">
    <reaction evidence="10 13">
        <text>L-glutamate + NH4(+) + ATP = L-glutamine + ADP + phosphate + H(+)</text>
        <dbReference type="Rhea" id="RHEA:16169"/>
        <dbReference type="ChEBI" id="CHEBI:15378"/>
        <dbReference type="ChEBI" id="CHEBI:28938"/>
        <dbReference type="ChEBI" id="CHEBI:29985"/>
        <dbReference type="ChEBI" id="CHEBI:30616"/>
        <dbReference type="ChEBI" id="CHEBI:43474"/>
        <dbReference type="ChEBI" id="CHEBI:58359"/>
        <dbReference type="ChEBI" id="CHEBI:456216"/>
        <dbReference type="EC" id="6.3.1.2"/>
    </reaction>
</comment>